<dbReference type="EMBL" id="CASHTH010002598">
    <property type="protein sequence ID" value="CAI8032327.1"/>
    <property type="molecule type" value="Genomic_DNA"/>
</dbReference>
<feature type="non-terminal residue" evidence="1">
    <location>
        <position position="1"/>
    </location>
</feature>
<gene>
    <name evidence="1" type="ORF">GBAR_LOCUS18278</name>
</gene>
<evidence type="ECO:0000313" key="1">
    <source>
        <dbReference type="EMBL" id="CAI8032327.1"/>
    </source>
</evidence>
<evidence type="ECO:0000313" key="2">
    <source>
        <dbReference type="Proteomes" id="UP001174909"/>
    </source>
</evidence>
<protein>
    <submittedName>
        <fullName evidence="1">Uncharacterized protein</fullName>
    </submittedName>
</protein>
<dbReference type="AlphaFoldDB" id="A0AA35SNI6"/>
<sequence length="73" mass="8061">KRKGERRTDLLHCLWRKLLDLNWSEISDVEIHSVKLFGEPIAVIAVGGEEGRENHSGGIIIIIILLTGGTSCP</sequence>
<organism evidence="1 2">
    <name type="scientific">Geodia barretti</name>
    <name type="common">Barrett's horny sponge</name>
    <dbReference type="NCBI Taxonomy" id="519541"/>
    <lineage>
        <taxon>Eukaryota</taxon>
        <taxon>Metazoa</taxon>
        <taxon>Porifera</taxon>
        <taxon>Demospongiae</taxon>
        <taxon>Heteroscleromorpha</taxon>
        <taxon>Tetractinellida</taxon>
        <taxon>Astrophorina</taxon>
        <taxon>Geodiidae</taxon>
        <taxon>Geodia</taxon>
    </lineage>
</organism>
<accession>A0AA35SNI6</accession>
<dbReference type="Proteomes" id="UP001174909">
    <property type="component" value="Unassembled WGS sequence"/>
</dbReference>
<reference evidence="1" key="1">
    <citation type="submission" date="2023-03" db="EMBL/GenBank/DDBJ databases">
        <authorList>
            <person name="Steffen K."/>
            <person name="Cardenas P."/>
        </authorList>
    </citation>
    <scope>NUCLEOTIDE SEQUENCE</scope>
</reference>
<comment type="caution">
    <text evidence="1">The sequence shown here is derived from an EMBL/GenBank/DDBJ whole genome shotgun (WGS) entry which is preliminary data.</text>
</comment>
<proteinExistence type="predicted"/>
<name>A0AA35SNI6_GEOBA</name>
<keyword evidence="2" id="KW-1185">Reference proteome</keyword>